<dbReference type="EMBL" id="CAJNIZ010022658">
    <property type="protein sequence ID" value="CAE7463192.1"/>
    <property type="molecule type" value="Genomic_DNA"/>
</dbReference>
<sequence length="119" mass="13868">MILVDVLRAYPTGLGVQIHKCYQEALKLPAEAFLRFGIKVPKKPPSQIFHDMPIGDIWGEADLLPVFEYLYTCKYVRIPDDWVIPMKAFKHDLLKEAAWMLDRRMMSRHVHVEPLYSLG</sequence>
<evidence type="ECO:0000313" key="2">
    <source>
        <dbReference type="Proteomes" id="UP000649617"/>
    </source>
</evidence>
<evidence type="ECO:0000313" key="1">
    <source>
        <dbReference type="EMBL" id="CAE7463192.1"/>
    </source>
</evidence>
<comment type="caution">
    <text evidence="1">The sequence shown here is derived from an EMBL/GenBank/DDBJ whole genome shotgun (WGS) entry which is preliminary data.</text>
</comment>
<organism evidence="1 2">
    <name type="scientific">Symbiodinium pilosum</name>
    <name type="common">Dinoflagellate</name>
    <dbReference type="NCBI Taxonomy" id="2952"/>
    <lineage>
        <taxon>Eukaryota</taxon>
        <taxon>Sar</taxon>
        <taxon>Alveolata</taxon>
        <taxon>Dinophyceae</taxon>
        <taxon>Suessiales</taxon>
        <taxon>Symbiodiniaceae</taxon>
        <taxon>Symbiodinium</taxon>
    </lineage>
</organism>
<dbReference type="AlphaFoldDB" id="A0A812S1A2"/>
<protein>
    <submittedName>
        <fullName evidence="1">Uncharacterized protein</fullName>
    </submittedName>
</protein>
<name>A0A812S1A2_SYMPI</name>
<reference evidence="1" key="1">
    <citation type="submission" date="2021-02" db="EMBL/GenBank/DDBJ databases">
        <authorList>
            <person name="Dougan E. K."/>
            <person name="Rhodes N."/>
            <person name="Thang M."/>
            <person name="Chan C."/>
        </authorList>
    </citation>
    <scope>NUCLEOTIDE SEQUENCE</scope>
</reference>
<proteinExistence type="predicted"/>
<accession>A0A812S1A2</accession>
<gene>
    <name evidence="1" type="ORF">SPIL2461_LOCUS11589</name>
</gene>
<keyword evidence="2" id="KW-1185">Reference proteome</keyword>
<dbReference type="Proteomes" id="UP000649617">
    <property type="component" value="Unassembled WGS sequence"/>
</dbReference>